<reference evidence="3" key="1">
    <citation type="submission" date="2018-05" db="EMBL/GenBank/DDBJ databases">
        <authorList>
            <person name="Lanie J.A."/>
            <person name="Ng W.-L."/>
            <person name="Kazmierczak K.M."/>
            <person name="Andrzejewski T.M."/>
            <person name="Davidsen T.M."/>
            <person name="Wayne K.J."/>
            <person name="Tettelin H."/>
            <person name="Glass J.I."/>
            <person name="Rusch D."/>
            <person name="Podicherti R."/>
            <person name="Tsui H.-C.T."/>
            <person name="Winkler M.E."/>
        </authorList>
    </citation>
    <scope>NUCLEOTIDE SEQUENCE</scope>
</reference>
<proteinExistence type="inferred from homology"/>
<dbReference type="Pfam" id="PF00378">
    <property type="entry name" value="ECH_1"/>
    <property type="match status" value="1"/>
</dbReference>
<dbReference type="PANTHER" id="PTHR11941">
    <property type="entry name" value="ENOYL-COA HYDRATASE-RELATED"/>
    <property type="match status" value="1"/>
</dbReference>
<dbReference type="GO" id="GO:0006635">
    <property type="term" value="P:fatty acid beta-oxidation"/>
    <property type="evidence" value="ECO:0007669"/>
    <property type="project" value="TreeGrafter"/>
</dbReference>
<accession>A0A383BVG5</accession>
<dbReference type="InterPro" id="IPR029045">
    <property type="entry name" value="ClpP/crotonase-like_dom_sf"/>
</dbReference>
<dbReference type="InterPro" id="IPR018376">
    <property type="entry name" value="Enoyl-CoA_hyd/isom_CS"/>
</dbReference>
<dbReference type="InterPro" id="IPR014748">
    <property type="entry name" value="Enoyl-CoA_hydra_C"/>
</dbReference>
<dbReference type="CDD" id="cd06558">
    <property type="entry name" value="crotonase-like"/>
    <property type="match status" value="1"/>
</dbReference>
<dbReference type="Gene3D" id="1.10.12.10">
    <property type="entry name" value="Lyase 2-enoyl-coa Hydratase, Chain A, domain 2"/>
    <property type="match status" value="1"/>
</dbReference>
<feature type="non-terminal residue" evidence="3">
    <location>
        <position position="1"/>
    </location>
</feature>
<keyword evidence="2" id="KW-0456">Lyase</keyword>
<dbReference type="InterPro" id="IPR001753">
    <property type="entry name" value="Enoyl-CoA_hydra/iso"/>
</dbReference>
<dbReference type="PANTHER" id="PTHR11941:SF54">
    <property type="entry name" value="ENOYL-COA HYDRATASE, MITOCHONDRIAL"/>
    <property type="match status" value="1"/>
</dbReference>
<name>A0A383BVG5_9ZZZZ</name>
<dbReference type="EMBL" id="UINC01203133">
    <property type="protein sequence ID" value="SVE23245.1"/>
    <property type="molecule type" value="Genomic_DNA"/>
</dbReference>
<organism evidence="3">
    <name type="scientific">marine metagenome</name>
    <dbReference type="NCBI Taxonomy" id="408172"/>
    <lineage>
        <taxon>unclassified sequences</taxon>
        <taxon>metagenomes</taxon>
        <taxon>ecological metagenomes</taxon>
    </lineage>
</organism>
<dbReference type="PROSITE" id="PS00166">
    <property type="entry name" value="ENOYL_COA_HYDRATASE"/>
    <property type="match status" value="1"/>
</dbReference>
<dbReference type="SUPFAM" id="SSF52096">
    <property type="entry name" value="ClpP/crotonase"/>
    <property type="match status" value="1"/>
</dbReference>
<evidence type="ECO:0000256" key="2">
    <source>
        <dbReference type="ARBA" id="ARBA00023239"/>
    </source>
</evidence>
<dbReference type="Gene3D" id="3.90.226.10">
    <property type="entry name" value="2-enoyl-CoA Hydratase, Chain A, domain 1"/>
    <property type="match status" value="1"/>
</dbReference>
<evidence type="ECO:0008006" key="4">
    <source>
        <dbReference type="Google" id="ProtNLM"/>
    </source>
</evidence>
<comment type="similarity">
    <text evidence="1">Belongs to the enoyl-CoA hydratase/isomerase family.</text>
</comment>
<gene>
    <name evidence="3" type="ORF">METZ01_LOCUS476099</name>
</gene>
<dbReference type="AlphaFoldDB" id="A0A383BVG5"/>
<dbReference type="GO" id="GO:0016836">
    <property type="term" value="F:hydro-lyase activity"/>
    <property type="evidence" value="ECO:0007669"/>
    <property type="project" value="UniProtKB-ARBA"/>
</dbReference>
<evidence type="ECO:0000256" key="1">
    <source>
        <dbReference type="ARBA" id="ARBA00005254"/>
    </source>
</evidence>
<protein>
    <recommendedName>
        <fullName evidence="4">Enoyl-CoA hydratase</fullName>
    </recommendedName>
</protein>
<evidence type="ECO:0000313" key="3">
    <source>
        <dbReference type="EMBL" id="SVE23245.1"/>
    </source>
</evidence>
<dbReference type="FunFam" id="1.10.12.10:FF:000001">
    <property type="entry name" value="Probable enoyl-CoA hydratase, mitochondrial"/>
    <property type="match status" value="1"/>
</dbReference>
<sequence>PVPTLAAINGNCLGGGLELALACDMRIMTDDTFIGMKETSVGVMPGAGGTVRLPRLIGESKAKQWIFSAQSFTPEEALGDGVVDWLVEKDELDDAVQEIFGQIAANAPLAIKAAKRSINEGLGQPVKQALEVEQRAYKSIIASEDRQEGLKAFREKRRPKWKGK</sequence>